<keyword evidence="2" id="KW-1185">Reference proteome</keyword>
<dbReference type="Gene3D" id="2.40.70.10">
    <property type="entry name" value="Acid Proteases"/>
    <property type="match status" value="1"/>
</dbReference>
<accession>A0A445I2M2</accession>
<gene>
    <name evidence="1" type="ORF">D0Y65_030183</name>
</gene>
<evidence type="ECO:0008006" key="3">
    <source>
        <dbReference type="Google" id="ProtNLM"/>
    </source>
</evidence>
<dbReference type="Proteomes" id="UP000289340">
    <property type="component" value="Chromosome 11"/>
</dbReference>
<evidence type="ECO:0000313" key="1">
    <source>
        <dbReference type="EMBL" id="RZB80343.1"/>
    </source>
</evidence>
<sequence>MPPKKMEAKVAVLENEVTSIKDALQALNLEVDVNQDKLIALLTKRIEDVGGDTFGVKTMSEIVTKNSEIARLKKHQGESLDEFYQLVKKVELSLFNGDDPAGWITRVELKVELIGRYGGIKEGDMFKQLASLQQLGSVEEYIQEFERLTSQWSTSYKNDEEVHCGAMGPETILDWVPLIGSIHITCLAQMQWAEPVTSLKPSMFRSPSQAFGNCEDAKDEGEVKMLIESEGKEAKADDDDVDHGVGMEDTRPMTIKLGDGYRAMVQGQCRGLEVVMGDVSVKVDALLFKLEGIDMVLGMAWLASLGGMWVNWKEQVIKLQLAKKCVELRRELSWNITQDALQSFFSEPKRAGEMQAPKSEKGC</sequence>
<dbReference type="CDD" id="cd00303">
    <property type="entry name" value="retropepsin_like"/>
    <property type="match status" value="1"/>
</dbReference>
<dbReference type="EMBL" id="QZWG01000011">
    <property type="protein sequence ID" value="RZB80343.1"/>
    <property type="molecule type" value="Genomic_DNA"/>
</dbReference>
<name>A0A445I2M2_GLYSO</name>
<organism evidence="1 2">
    <name type="scientific">Glycine soja</name>
    <name type="common">Wild soybean</name>
    <dbReference type="NCBI Taxonomy" id="3848"/>
    <lineage>
        <taxon>Eukaryota</taxon>
        <taxon>Viridiplantae</taxon>
        <taxon>Streptophyta</taxon>
        <taxon>Embryophyta</taxon>
        <taxon>Tracheophyta</taxon>
        <taxon>Spermatophyta</taxon>
        <taxon>Magnoliopsida</taxon>
        <taxon>eudicotyledons</taxon>
        <taxon>Gunneridae</taxon>
        <taxon>Pentapetalae</taxon>
        <taxon>rosids</taxon>
        <taxon>fabids</taxon>
        <taxon>Fabales</taxon>
        <taxon>Fabaceae</taxon>
        <taxon>Papilionoideae</taxon>
        <taxon>50 kb inversion clade</taxon>
        <taxon>NPAAA clade</taxon>
        <taxon>indigoferoid/millettioid clade</taxon>
        <taxon>Phaseoleae</taxon>
        <taxon>Glycine</taxon>
        <taxon>Glycine subgen. Soja</taxon>
    </lineage>
</organism>
<dbReference type="InterPro" id="IPR021109">
    <property type="entry name" value="Peptidase_aspartic_dom_sf"/>
</dbReference>
<reference evidence="1 2" key="1">
    <citation type="submission" date="2018-09" db="EMBL/GenBank/DDBJ databases">
        <title>A high-quality reference genome of wild soybean provides a powerful tool to mine soybean genomes.</title>
        <authorList>
            <person name="Xie M."/>
            <person name="Chung C.Y.L."/>
            <person name="Li M.-W."/>
            <person name="Wong F.-L."/>
            <person name="Chan T.-F."/>
            <person name="Lam H.-M."/>
        </authorList>
    </citation>
    <scope>NUCLEOTIDE SEQUENCE [LARGE SCALE GENOMIC DNA]</scope>
    <source>
        <strain evidence="2">cv. W05</strain>
        <tissue evidence="1">Hypocotyl of etiolated seedlings</tissue>
    </source>
</reference>
<comment type="caution">
    <text evidence="1">The sequence shown here is derived from an EMBL/GenBank/DDBJ whole genome shotgun (WGS) entry which is preliminary data.</text>
</comment>
<proteinExistence type="predicted"/>
<dbReference type="AlphaFoldDB" id="A0A445I2M2"/>
<protein>
    <recommendedName>
        <fullName evidence="3">Retrotransposon gag domain-containing protein</fullName>
    </recommendedName>
</protein>
<evidence type="ECO:0000313" key="2">
    <source>
        <dbReference type="Proteomes" id="UP000289340"/>
    </source>
</evidence>